<keyword evidence="8" id="KW-0472">Membrane</keyword>
<evidence type="ECO:0000256" key="5">
    <source>
        <dbReference type="ARBA" id="ARBA00022553"/>
    </source>
</evidence>
<dbReference type="PROSITE" id="PS00741">
    <property type="entry name" value="DH_1"/>
    <property type="match status" value="1"/>
</dbReference>
<dbReference type="RefSeq" id="XP_070481133.1">
    <property type="nucleotide sequence ID" value="XM_070625032.1"/>
</dbReference>
<dbReference type="Proteomes" id="UP001652662">
    <property type="component" value="Chromosome 6"/>
</dbReference>
<dbReference type="CDD" id="cd08754">
    <property type="entry name" value="RGS_LARG"/>
    <property type="match status" value="1"/>
</dbReference>
<dbReference type="PROSITE" id="PS50003">
    <property type="entry name" value="PH_DOMAIN"/>
    <property type="match status" value="1"/>
</dbReference>
<feature type="region of interest" description="Disordered" evidence="9">
    <location>
        <begin position="552"/>
        <end position="693"/>
    </location>
</feature>
<dbReference type="InterPro" id="IPR037801">
    <property type="entry name" value="ARHGEF12_PH"/>
</dbReference>
<dbReference type="SUPFAM" id="SSF48065">
    <property type="entry name" value="DBL homology domain (DH-domain)"/>
    <property type="match status" value="1"/>
</dbReference>
<dbReference type="InterPro" id="IPR001478">
    <property type="entry name" value="PDZ"/>
</dbReference>
<feature type="compositionally biased region" description="Polar residues" evidence="9">
    <location>
        <begin position="638"/>
        <end position="652"/>
    </location>
</feature>
<evidence type="ECO:0000259" key="11">
    <source>
        <dbReference type="PROSITE" id="PS50010"/>
    </source>
</evidence>
<evidence type="ECO:0000259" key="10">
    <source>
        <dbReference type="PROSITE" id="PS50003"/>
    </source>
</evidence>
<feature type="compositionally biased region" description="Basic and acidic residues" evidence="9">
    <location>
        <begin position="28"/>
        <end position="45"/>
    </location>
</feature>
<dbReference type="Gene3D" id="2.30.29.30">
    <property type="entry name" value="Pleckstrin-homology domain (PH domain)/Phosphotyrosine-binding domain (PTB)"/>
    <property type="match status" value="1"/>
</dbReference>
<dbReference type="Pfam" id="PF00621">
    <property type="entry name" value="RhoGEF"/>
    <property type="match status" value="1"/>
</dbReference>
<gene>
    <name evidence="14" type="primary">ARHGEF12</name>
</gene>
<dbReference type="InterPro" id="IPR036305">
    <property type="entry name" value="RGS_sf"/>
</dbReference>
<dbReference type="SUPFAM" id="SSF50729">
    <property type="entry name" value="PH domain-like"/>
    <property type="match status" value="1"/>
</dbReference>
<dbReference type="SUPFAM" id="SSF48097">
    <property type="entry name" value="Regulator of G-protein signaling, RGS"/>
    <property type="match status" value="1"/>
</dbReference>
<dbReference type="InterPro" id="IPR000219">
    <property type="entry name" value="DH_dom"/>
</dbReference>
<evidence type="ECO:0000256" key="2">
    <source>
        <dbReference type="ARBA" id="ARBA00004496"/>
    </source>
</evidence>
<feature type="domain" description="PH" evidence="10">
    <location>
        <begin position="994"/>
        <end position="1107"/>
    </location>
</feature>
<dbReference type="SMART" id="SM00233">
    <property type="entry name" value="PH"/>
    <property type="match status" value="1"/>
</dbReference>
<dbReference type="SMART" id="SM00228">
    <property type="entry name" value="PDZ"/>
    <property type="match status" value="1"/>
</dbReference>
<evidence type="ECO:0000256" key="6">
    <source>
        <dbReference type="ARBA" id="ARBA00022658"/>
    </source>
</evidence>
<dbReference type="SUPFAM" id="SSF50156">
    <property type="entry name" value="PDZ domain-like"/>
    <property type="match status" value="1"/>
</dbReference>
<dbReference type="Gene3D" id="1.10.167.10">
    <property type="entry name" value="Regulator of G-protein Signalling 4, domain 2"/>
    <property type="match status" value="1"/>
</dbReference>
<name>A0ABM4PVB1_EQUPR</name>
<dbReference type="Gene3D" id="1.20.900.10">
    <property type="entry name" value="Dbl homology (DH) domain"/>
    <property type="match status" value="1"/>
</dbReference>
<dbReference type="InterPro" id="IPR011993">
    <property type="entry name" value="PH-like_dom_sf"/>
</dbReference>
<evidence type="ECO:0000259" key="12">
    <source>
        <dbReference type="PROSITE" id="PS50106"/>
    </source>
</evidence>
<evidence type="ECO:0000256" key="3">
    <source>
        <dbReference type="ARBA" id="ARBA00022468"/>
    </source>
</evidence>
<reference evidence="14" key="1">
    <citation type="submission" date="2025-08" db="UniProtKB">
        <authorList>
            <consortium name="RefSeq"/>
        </authorList>
    </citation>
    <scope>IDENTIFICATION</scope>
    <source>
        <tissue evidence="14">Blood</tissue>
    </source>
</reference>
<feature type="region of interest" description="Disordered" evidence="9">
    <location>
        <begin position="1402"/>
        <end position="1443"/>
    </location>
</feature>
<dbReference type="CDD" id="cd13390">
    <property type="entry name" value="PH_LARG"/>
    <property type="match status" value="1"/>
</dbReference>
<dbReference type="InterPro" id="IPR036034">
    <property type="entry name" value="PDZ_sf"/>
</dbReference>
<feature type="region of interest" description="Disordered" evidence="9">
    <location>
        <begin position="1262"/>
        <end position="1313"/>
    </location>
</feature>
<evidence type="ECO:0000256" key="9">
    <source>
        <dbReference type="SAM" id="MobiDB-lite"/>
    </source>
</evidence>
<dbReference type="InterPro" id="IPR041020">
    <property type="entry name" value="PH_16"/>
</dbReference>
<feature type="region of interest" description="Disordered" evidence="9">
    <location>
        <begin position="1"/>
        <end position="62"/>
    </location>
</feature>
<keyword evidence="5" id="KW-0597">Phosphoprotein</keyword>
<comment type="subcellular location">
    <subcellularLocation>
        <location evidence="2">Cytoplasm</location>
    </subcellularLocation>
    <subcellularLocation>
        <location evidence="1">Membrane</location>
    </subcellularLocation>
</comment>
<feature type="compositionally biased region" description="Basic and acidic residues" evidence="9">
    <location>
        <begin position="557"/>
        <end position="567"/>
    </location>
</feature>
<evidence type="ECO:0000256" key="7">
    <source>
        <dbReference type="ARBA" id="ARBA00023054"/>
    </source>
</evidence>
<sequence length="1519" mass="169881">MSGTQSTITDRFPLKKPIRHGSILNRESPTDKKQKVERSASHDFDPTDSSSKKTKSSSEESRSEIYGLVQRCVIIQKDDNGFGLTVSGDNPVFVQSVKEGKALFKTVSSLGSKQNGAAMRAGVQTGDRIIKVNGTLVTHSNHLEVVKLIKSGSYVALTVQGRPPGSPQIPLADSEVEPSVIGHMSPIMTSPHSPGASGNMERITSPVLMGEENNVVHNQKVEILRKMLQKEQERLQDGAVVTSSKPLGDALTVSEVEADPGDGLGRIDYSSGDVSRHSSDNADSPKSGLKERIYLEENPEKSEVNQDIDTQSLIGSPSTRIAPHIIGAEDDDFGTEHEQINGQCSCFQSIELLKSRPAHLAVFLHHVVSQFDPATLLCYLYSDLYKQTNSKETRRVFLEFHQFFLDRSAHLKVSVPDEISVDLDKRRPELIPEDLHRHYIQTMQEKVHPEVQRHLEDFRQKRSMGLTLAESELTKLDAERDKDRVTLEKERACAEQIVAKIEEVLMTAQAVEEDKSSTMQYVILMYMKHLGVKVKEPRNLEHKRGRIGFLPKIKQSMKKDREGEEKGKRRGFPSILGPPRRPSRHDNSAIGRAMELQKQRHPKHLSTPSSVSPEPQDPAKLRQSGLASEGADAGYLPANSTSSVVSGATLSQEGGKENDTGSKQVGETPTSGDSLDGTPRTPNTIFDFPPPPLDQVQEEEWEVERVTEHGTPKPFRKFDSIAFGESQSEDEQFENDLETDPPNWQQLVSREVLLGLKPCEIKRQEVINELFYTERAHVRTLKVLDQVFYQRVSREGILSPSELRKIFSNLEDILQLHIGLNEQMKSVRKRNETSVIDQIGEDLLTWFSGPGEEKLKHAAATFCSNQPFALEMIKSRQKKDSRFQTFVQDAESNPLCRRLQLKDIIPTQMQRLTKYPLLLDNIAKYTEWPMEREKVKKAADHCRQILNYVNQAVKEAENKQRLEDYQRRLDTSNLKLSEYPNVEELRNLDLTKRKMIHEGPLVWKVNRDKTIDLYTLLLDDILVLLQKQDDRLVLRCHSKILASTADSKHTFSPVIKLNTVLVRQVATDNKALFVISMSDNGAQIYELVAQTVSEKTVWQDLICRMAASVKEQSTRPIPLPESPPCEGDNDEEEPPKLKVEHHGISVTGLQSPDRDLGLESPLISSKPQSHSLGASGKSEVDDLFVAERQFAKEQRADGTLKEVGGNYQITIPNPHLPVSEERWALDALRNLGLLKQLLVQQLGLTEKSTQEDWPHFPRYRTASPGAQADSGTQNSETLKAYHPGEGQMPFRTGTGDISSCYGPRTSTESSAPQDSVVLAFQDGQASNILVMDHVIMTPEMPPAEPEGGLDESGEHFFDAREAHSDDNPSDGDGAVKKEEKDVNLRISGNYLILDGYETVQESSTDEEIASSLPSQPVTGIPSVDCTHQRQHSPQNARSDGAVSPFTPEFLVQQRWGAMEDSCFEIQSPPSCADSQSQIMEYIHKIEADLEHLKKVEESYTILCQRLAGSALTDKHSDKS</sequence>
<dbReference type="PANTHER" id="PTHR45872">
    <property type="entry name" value="RHO GUANINE NUCLEOTIDE EXCHANGE FACTOR 2, ISOFORM D"/>
    <property type="match status" value="1"/>
</dbReference>
<keyword evidence="13" id="KW-1185">Reference proteome</keyword>
<dbReference type="CDD" id="cd00160">
    <property type="entry name" value="RhoGEF"/>
    <property type="match status" value="1"/>
</dbReference>
<dbReference type="SMART" id="SM00325">
    <property type="entry name" value="RhoGEF"/>
    <property type="match status" value="1"/>
</dbReference>
<evidence type="ECO:0000313" key="14">
    <source>
        <dbReference type="RefSeq" id="XP_070481133.1"/>
    </source>
</evidence>
<accession>A0ABM4PVB1</accession>
<feature type="domain" description="PDZ" evidence="12">
    <location>
        <begin position="72"/>
        <end position="151"/>
    </location>
</feature>
<keyword evidence="6" id="KW-0344">Guanine-nucleotide releasing factor</keyword>
<feature type="region of interest" description="Disordered" evidence="9">
    <location>
        <begin position="1112"/>
        <end position="1176"/>
    </location>
</feature>
<feature type="compositionally biased region" description="Polar residues" evidence="9">
    <location>
        <begin position="1162"/>
        <end position="1172"/>
    </location>
</feature>
<dbReference type="PROSITE" id="PS50106">
    <property type="entry name" value="PDZ"/>
    <property type="match status" value="1"/>
</dbReference>
<dbReference type="CDD" id="cd23069">
    <property type="entry name" value="PDZ_ARHGEF11-12-like"/>
    <property type="match status" value="1"/>
</dbReference>
<dbReference type="Gene3D" id="2.30.42.10">
    <property type="match status" value="1"/>
</dbReference>
<dbReference type="InterPro" id="IPR015212">
    <property type="entry name" value="RGS-like_dom"/>
</dbReference>
<evidence type="ECO:0000256" key="8">
    <source>
        <dbReference type="ARBA" id="ARBA00023136"/>
    </source>
</evidence>
<feature type="region of interest" description="Disordered" evidence="9">
    <location>
        <begin position="1360"/>
        <end position="1380"/>
    </location>
</feature>
<dbReference type="Pfam" id="PF09128">
    <property type="entry name" value="RGS-like"/>
    <property type="match status" value="1"/>
</dbReference>
<evidence type="ECO:0000256" key="1">
    <source>
        <dbReference type="ARBA" id="ARBA00004370"/>
    </source>
</evidence>
<proteinExistence type="predicted"/>
<feature type="domain" description="DH" evidence="11">
    <location>
        <begin position="762"/>
        <end position="952"/>
    </location>
</feature>
<feature type="compositionally biased region" description="Basic and acidic residues" evidence="9">
    <location>
        <begin position="1134"/>
        <end position="1143"/>
    </location>
</feature>
<dbReference type="InterPro" id="IPR001849">
    <property type="entry name" value="PH_domain"/>
</dbReference>
<dbReference type="GeneID" id="103546845"/>
<dbReference type="InterPro" id="IPR037884">
    <property type="entry name" value="LARG_RGS"/>
</dbReference>
<dbReference type="InterPro" id="IPR001331">
    <property type="entry name" value="GDS_CDC24_CS"/>
</dbReference>
<feature type="compositionally biased region" description="Polar residues" evidence="9">
    <location>
        <begin position="1304"/>
        <end position="1313"/>
    </location>
</feature>
<dbReference type="InterPro" id="IPR044926">
    <property type="entry name" value="RGS_subdomain_2"/>
</dbReference>
<protein>
    <submittedName>
        <fullName evidence="14">Rho guanine nucleotide exchange factor 12 isoform X4</fullName>
    </submittedName>
</protein>
<keyword evidence="4" id="KW-0963">Cytoplasm</keyword>
<evidence type="ECO:0000256" key="4">
    <source>
        <dbReference type="ARBA" id="ARBA00022490"/>
    </source>
</evidence>
<feature type="region of interest" description="Disordered" evidence="9">
    <location>
        <begin position="251"/>
        <end position="290"/>
    </location>
</feature>
<feature type="compositionally biased region" description="Polar residues" evidence="9">
    <location>
        <begin position="661"/>
        <end position="673"/>
    </location>
</feature>
<dbReference type="Pfam" id="PF00595">
    <property type="entry name" value="PDZ"/>
    <property type="match status" value="1"/>
</dbReference>
<organism evidence="13 14">
    <name type="scientific">Equus przewalskii</name>
    <name type="common">Przewalski's horse</name>
    <name type="synonym">Equus caballus przewalskii</name>
    <dbReference type="NCBI Taxonomy" id="9798"/>
    <lineage>
        <taxon>Eukaryota</taxon>
        <taxon>Metazoa</taxon>
        <taxon>Chordata</taxon>
        <taxon>Craniata</taxon>
        <taxon>Vertebrata</taxon>
        <taxon>Euteleostomi</taxon>
        <taxon>Mammalia</taxon>
        <taxon>Eutheria</taxon>
        <taxon>Laurasiatheria</taxon>
        <taxon>Perissodactyla</taxon>
        <taxon>Equidae</taxon>
        <taxon>Equus</taxon>
    </lineage>
</organism>
<dbReference type="Pfam" id="PF17838">
    <property type="entry name" value="PH_16"/>
    <property type="match status" value="1"/>
</dbReference>
<dbReference type="InterPro" id="IPR035899">
    <property type="entry name" value="DBL_dom_sf"/>
</dbReference>
<evidence type="ECO:0000313" key="13">
    <source>
        <dbReference type="Proteomes" id="UP001652662"/>
    </source>
</evidence>
<keyword evidence="3" id="KW-0343">GTPase activation</keyword>
<dbReference type="PROSITE" id="PS50010">
    <property type="entry name" value="DH_2"/>
    <property type="match status" value="1"/>
</dbReference>
<keyword evidence="7" id="KW-0175">Coiled coil</keyword>
<dbReference type="PANTHER" id="PTHR45872:SF3">
    <property type="entry name" value="RHO GUANINE NUCLEOTIDE EXCHANGE FACTOR 12"/>
    <property type="match status" value="1"/>
</dbReference>